<evidence type="ECO:0000256" key="4">
    <source>
        <dbReference type="ARBA" id="ARBA00023065"/>
    </source>
</evidence>
<dbReference type="Pfam" id="PF02823">
    <property type="entry name" value="ATP-synt_DE_N"/>
    <property type="match status" value="1"/>
</dbReference>
<proteinExistence type="inferred from homology"/>
<dbReference type="CDD" id="cd12152">
    <property type="entry name" value="F1-ATPase_delta"/>
    <property type="match status" value="1"/>
</dbReference>
<evidence type="ECO:0000256" key="7">
    <source>
        <dbReference type="ARBA" id="ARBA00023310"/>
    </source>
</evidence>
<dbReference type="InterPro" id="IPR036771">
    <property type="entry name" value="ATPsynth_dsu/esu_N"/>
</dbReference>
<dbReference type="OrthoDB" id="9791445at2"/>
<comment type="subcellular location">
    <subcellularLocation>
        <location evidence="1">Cell membrane</location>
        <topology evidence="1">Peripheral membrane protein</topology>
    </subcellularLocation>
</comment>
<evidence type="ECO:0000313" key="9">
    <source>
        <dbReference type="EMBL" id="SCC80044.1"/>
    </source>
</evidence>
<evidence type="ECO:0000313" key="10">
    <source>
        <dbReference type="Proteomes" id="UP000242610"/>
    </source>
</evidence>
<name>A0A1C4H4Y4_9BIFI</name>
<dbReference type="GO" id="GO:0046933">
    <property type="term" value="F:proton-transporting ATP synthase activity, rotational mechanism"/>
    <property type="evidence" value="ECO:0007669"/>
    <property type="project" value="InterPro"/>
</dbReference>
<keyword evidence="7" id="KW-0066">ATP synthesis</keyword>
<keyword evidence="4" id="KW-0406">Ion transport</keyword>
<evidence type="ECO:0000256" key="3">
    <source>
        <dbReference type="ARBA" id="ARBA00022448"/>
    </source>
</evidence>
<dbReference type="STRING" id="1505727.GA0061077_0956"/>
<reference evidence="10" key="1">
    <citation type="submission" date="2016-08" db="EMBL/GenBank/DDBJ databases">
        <authorList>
            <person name="Varghese N."/>
            <person name="Submissions Spin"/>
        </authorList>
    </citation>
    <scope>NUCLEOTIDE SEQUENCE [LARGE SCALE GENOMIC DNA]</scope>
    <source>
        <strain evidence="10">R-52791</strain>
    </source>
</reference>
<sequence length="97" mass="10050">MAGSTMKVNIVASDRPLWAGDAKSVSIPASEGGMGILPDHEPLLTVIEKGTISAVDEDGERHSFEVTDGFASFDSNSLTVAVETGVGTDKDPTQTAD</sequence>
<dbReference type="Gene3D" id="2.60.15.10">
    <property type="entry name" value="F0F1 ATP synthase delta/epsilon subunit, N-terminal"/>
    <property type="match status" value="1"/>
</dbReference>
<dbReference type="InterPro" id="IPR020546">
    <property type="entry name" value="ATP_synth_F1_dsu/esu_N"/>
</dbReference>
<keyword evidence="10" id="KW-1185">Reference proteome</keyword>
<organism evidence="9 10">
    <name type="scientific">Bifidobacterium commune</name>
    <dbReference type="NCBI Taxonomy" id="1505727"/>
    <lineage>
        <taxon>Bacteria</taxon>
        <taxon>Bacillati</taxon>
        <taxon>Actinomycetota</taxon>
        <taxon>Actinomycetes</taxon>
        <taxon>Bifidobacteriales</taxon>
        <taxon>Bifidobacteriaceae</taxon>
        <taxon>Bifidobacterium</taxon>
    </lineage>
</organism>
<dbReference type="RefSeq" id="WP_091847802.1">
    <property type="nucleotide sequence ID" value="NZ_FMBL01000002.1"/>
</dbReference>
<evidence type="ECO:0000256" key="5">
    <source>
        <dbReference type="ARBA" id="ARBA00023136"/>
    </source>
</evidence>
<dbReference type="SUPFAM" id="SSF51344">
    <property type="entry name" value="Epsilon subunit of F1F0-ATP synthase N-terminal domain"/>
    <property type="match status" value="1"/>
</dbReference>
<dbReference type="PANTHER" id="PTHR13822:SF10">
    <property type="entry name" value="ATP SYNTHASE EPSILON CHAIN, CHLOROPLASTIC"/>
    <property type="match status" value="1"/>
</dbReference>
<dbReference type="NCBIfam" id="NF009977">
    <property type="entry name" value="PRK13442.1"/>
    <property type="match status" value="1"/>
</dbReference>
<keyword evidence="6" id="KW-0139">CF(1)</keyword>
<dbReference type="EMBL" id="FMBL01000002">
    <property type="protein sequence ID" value="SCC80044.1"/>
    <property type="molecule type" value="Genomic_DNA"/>
</dbReference>
<dbReference type="GO" id="GO:0045259">
    <property type="term" value="C:proton-transporting ATP synthase complex"/>
    <property type="evidence" value="ECO:0007669"/>
    <property type="project" value="UniProtKB-KW"/>
</dbReference>
<evidence type="ECO:0000256" key="1">
    <source>
        <dbReference type="ARBA" id="ARBA00004202"/>
    </source>
</evidence>
<protein>
    <submittedName>
        <fullName evidence="9">ATP synthase F1 subcomplex epsilon subunit</fullName>
    </submittedName>
</protein>
<dbReference type="AlphaFoldDB" id="A0A1C4H4Y4"/>
<accession>A0A1C4H4Y4</accession>
<evidence type="ECO:0000259" key="8">
    <source>
        <dbReference type="Pfam" id="PF02823"/>
    </source>
</evidence>
<feature type="domain" description="ATP synthase F1 complex delta/epsilon subunit N-terminal" evidence="8">
    <location>
        <begin position="6"/>
        <end position="84"/>
    </location>
</feature>
<dbReference type="GO" id="GO:0005886">
    <property type="term" value="C:plasma membrane"/>
    <property type="evidence" value="ECO:0007669"/>
    <property type="project" value="UniProtKB-SubCell"/>
</dbReference>
<dbReference type="PANTHER" id="PTHR13822">
    <property type="entry name" value="ATP SYNTHASE DELTA/EPSILON CHAIN"/>
    <property type="match status" value="1"/>
</dbReference>
<keyword evidence="3" id="KW-0813">Transport</keyword>
<comment type="similarity">
    <text evidence="2">Belongs to the ATPase epsilon chain family.</text>
</comment>
<dbReference type="Proteomes" id="UP000242610">
    <property type="component" value="Unassembled WGS sequence"/>
</dbReference>
<evidence type="ECO:0000256" key="6">
    <source>
        <dbReference type="ARBA" id="ARBA00023196"/>
    </source>
</evidence>
<keyword evidence="5" id="KW-0472">Membrane</keyword>
<dbReference type="InterPro" id="IPR001469">
    <property type="entry name" value="ATP_synth_F1_dsu/esu"/>
</dbReference>
<evidence type="ECO:0000256" key="2">
    <source>
        <dbReference type="ARBA" id="ARBA00005712"/>
    </source>
</evidence>
<gene>
    <name evidence="9" type="ORF">GA0061077_0956</name>
</gene>